<evidence type="ECO:0000256" key="10">
    <source>
        <dbReference type="SAM" id="SignalP"/>
    </source>
</evidence>
<evidence type="ECO:0000256" key="1">
    <source>
        <dbReference type="ARBA" id="ARBA00000085"/>
    </source>
</evidence>
<evidence type="ECO:0000256" key="9">
    <source>
        <dbReference type="SAM" id="Phobius"/>
    </source>
</evidence>
<sequence>MLRFVTYTFFMMVMAAPAMAQLAANLSQGELRQLLKESKRDSNRLLILYELGRTYLKQINSDKKAVMMDSAADLFNQALRLGDSLHLRNFWFESTLLVAEAHLNKDDTVEGKKSFFQVAAIYHAKGDVQREARTWLRLGRKINWYQENSAEVESYLDKAVQLYAQAHNIEREAYARTILAGFHYNFGKSNLTESELLRALELYNKIGSTKVSDVYYSLSYVNRYRGAYEKSLLYATKCVENAERNNDTTSLDNYYGELALVYDELSRPEESCHWYRKTLEKRSEQKQDGTSVLQTATFLIRQLIKLKKNREALALMDSLLVVYPPKNLREKSAVAQNYAYCFDALKRYPEAEQNYISCLAYCRKAGFDNETISIGNMDLGRFYLQHGQFKKAKTYLDTAVTIMGADRVIDQRELFKMRFTADSALGNYSAAIKNLQYYQFLNDSIYNERKSRQIEELTVQYETQKKEQNIRLLENEKQLQQNELAKEQNTKRWIVGAVLLLIAIVGLLVNYSRLKQRTNQELQVQQIQIEKKNNSLQQLVAEKEWLVREIHHRVKNNFHMVMGLLHTQAAYLQSEEAIQAVTESSQRIQAMSLVHQKLYQSDNLSAINMTGYIHELIDYLKDSFHTGNTIRFNLQIDPVTFTVSYCVPVGLIVNEAVTNAIKHAFPDKQEGVIDISLKSLGDEHFLLSIKDNGVGLPATFNAASQTTMGMRLMRGLSDDLDAVFQIHNNNGTQITLDFIAEA</sequence>
<keyword evidence="7" id="KW-0067">ATP-binding</keyword>
<keyword evidence="3" id="KW-0597">Phosphoprotein</keyword>
<dbReference type="InterPro" id="IPR036890">
    <property type="entry name" value="HATPase_C_sf"/>
</dbReference>
<evidence type="ECO:0000313" key="12">
    <source>
        <dbReference type="EMBL" id="OQP50084.1"/>
    </source>
</evidence>
<keyword evidence="9" id="KW-0472">Membrane</keyword>
<dbReference type="Pfam" id="PF13581">
    <property type="entry name" value="HATPase_c_2"/>
    <property type="match status" value="1"/>
</dbReference>
<evidence type="ECO:0000256" key="7">
    <source>
        <dbReference type="ARBA" id="ARBA00022840"/>
    </source>
</evidence>
<evidence type="ECO:0000256" key="5">
    <source>
        <dbReference type="ARBA" id="ARBA00022741"/>
    </source>
</evidence>
<comment type="catalytic activity">
    <reaction evidence="1">
        <text>ATP + protein L-histidine = ADP + protein N-phospho-L-histidine.</text>
        <dbReference type="EC" id="2.7.13.3"/>
    </reaction>
</comment>
<dbReference type="GO" id="GO:0016301">
    <property type="term" value="F:kinase activity"/>
    <property type="evidence" value="ECO:0007669"/>
    <property type="project" value="UniProtKB-KW"/>
</dbReference>
<dbReference type="EC" id="2.7.13.3" evidence="2"/>
<evidence type="ECO:0000256" key="8">
    <source>
        <dbReference type="SAM" id="Coils"/>
    </source>
</evidence>
<dbReference type="EMBL" id="LWBO01000007">
    <property type="protein sequence ID" value="OQP50084.1"/>
    <property type="molecule type" value="Genomic_DNA"/>
</dbReference>
<feature type="transmembrane region" description="Helical" evidence="9">
    <location>
        <begin position="493"/>
        <end position="511"/>
    </location>
</feature>
<dbReference type="Pfam" id="PF07568">
    <property type="entry name" value="HisKA_2"/>
    <property type="match status" value="1"/>
</dbReference>
<accession>A0ABX3P0Q9</accession>
<keyword evidence="10" id="KW-0732">Signal</keyword>
<dbReference type="SUPFAM" id="SSF48452">
    <property type="entry name" value="TPR-like"/>
    <property type="match status" value="2"/>
</dbReference>
<feature type="domain" description="Histidine kinase/HSP90-like ATPase" evidence="11">
    <location>
        <begin position="644"/>
        <end position="742"/>
    </location>
</feature>
<name>A0ABX3P0Q9_9BACT</name>
<dbReference type="SMART" id="SM00387">
    <property type="entry name" value="HATPase_c"/>
    <property type="match status" value="1"/>
</dbReference>
<dbReference type="Gene3D" id="3.30.450.20">
    <property type="entry name" value="PAS domain"/>
    <property type="match status" value="1"/>
</dbReference>
<dbReference type="PANTHER" id="PTHR41523">
    <property type="entry name" value="TWO-COMPONENT SYSTEM SENSOR PROTEIN"/>
    <property type="match status" value="1"/>
</dbReference>
<dbReference type="Proteomes" id="UP000192277">
    <property type="component" value="Unassembled WGS sequence"/>
</dbReference>
<keyword evidence="13" id="KW-1185">Reference proteome</keyword>
<dbReference type="Gene3D" id="3.30.565.10">
    <property type="entry name" value="Histidine kinase-like ATPase, C-terminal domain"/>
    <property type="match status" value="1"/>
</dbReference>
<feature type="coiled-coil region" evidence="8">
    <location>
        <begin position="515"/>
        <end position="549"/>
    </location>
</feature>
<reference evidence="12 13" key="1">
    <citation type="submission" date="2016-04" db="EMBL/GenBank/DDBJ databases">
        <authorList>
            <person name="Chen L."/>
            <person name="Zhuang W."/>
            <person name="Wang G."/>
        </authorList>
    </citation>
    <scope>NUCLEOTIDE SEQUENCE [LARGE SCALE GENOMIC DNA]</scope>
    <source>
        <strain evidence="13">GR20</strain>
    </source>
</reference>
<keyword evidence="8" id="KW-0175">Coiled coil</keyword>
<keyword evidence="4" id="KW-0808">Transferase</keyword>
<gene>
    <name evidence="12" type="ORF">A4D02_26995</name>
</gene>
<dbReference type="SUPFAM" id="SSF55874">
    <property type="entry name" value="ATPase domain of HSP90 chaperone/DNA topoisomerase II/histidine kinase"/>
    <property type="match status" value="1"/>
</dbReference>
<comment type="caution">
    <text evidence="12">The sequence shown here is derived from an EMBL/GenBank/DDBJ whole genome shotgun (WGS) entry which is preliminary data.</text>
</comment>
<evidence type="ECO:0000259" key="11">
    <source>
        <dbReference type="SMART" id="SM00387"/>
    </source>
</evidence>
<proteinExistence type="predicted"/>
<dbReference type="InterPro" id="IPR011495">
    <property type="entry name" value="Sig_transdc_His_kin_sub2_dim/P"/>
</dbReference>
<evidence type="ECO:0000256" key="6">
    <source>
        <dbReference type="ARBA" id="ARBA00022777"/>
    </source>
</evidence>
<protein>
    <recommendedName>
        <fullName evidence="2">histidine kinase</fullName>
        <ecNumber evidence="2">2.7.13.3</ecNumber>
    </recommendedName>
</protein>
<feature type="chain" id="PRO_5045854696" description="histidine kinase" evidence="10">
    <location>
        <begin position="21"/>
        <end position="742"/>
    </location>
</feature>
<keyword evidence="6 12" id="KW-0418">Kinase</keyword>
<dbReference type="Gene3D" id="1.25.40.10">
    <property type="entry name" value="Tetratricopeptide repeat domain"/>
    <property type="match status" value="2"/>
</dbReference>
<feature type="signal peptide" evidence="10">
    <location>
        <begin position="1"/>
        <end position="20"/>
    </location>
</feature>
<evidence type="ECO:0000313" key="13">
    <source>
        <dbReference type="Proteomes" id="UP000192277"/>
    </source>
</evidence>
<evidence type="ECO:0000256" key="3">
    <source>
        <dbReference type="ARBA" id="ARBA00022553"/>
    </source>
</evidence>
<keyword evidence="9" id="KW-0812">Transmembrane</keyword>
<organism evidence="12 13">
    <name type="scientific">Niastella koreensis</name>
    <dbReference type="NCBI Taxonomy" id="354356"/>
    <lineage>
        <taxon>Bacteria</taxon>
        <taxon>Pseudomonadati</taxon>
        <taxon>Bacteroidota</taxon>
        <taxon>Chitinophagia</taxon>
        <taxon>Chitinophagales</taxon>
        <taxon>Chitinophagaceae</taxon>
        <taxon>Niastella</taxon>
    </lineage>
</organism>
<evidence type="ECO:0000256" key="4">
    <source>
        <dbReference type="ARBA" id="ARBA00022679"/>
    </source>
</evidence>
<dbReference type="PANTHER" id="PTHR41523:SF8">
    <property type="entry name" value="ETHYLENE RESPONSE SENSOR PROTEIN"/>
    <property type="match status" value="1"/>
</dbReference>
<keyword evidence="9" id="KW-1133">Transmembrane helix</keyword>
<keyword evidence="5" id="KW-0547">Nucleotide-binding</keyword>
<dbReference type="InterPro" id="IPR011990">
    <property type="entry name" value="TPR-like_helical_dom_sf"/>
</dbReference>
<dbReference type="SMART" id="SM00028">
    <property type="entry name" value="TPR"/>
    <property type="match status" value="4"/>
</dbReference>
<dbReference type="InterPro" id="IPR019734">
    <property type="entry name" value="TPR_rpt"/>
</dbReference>
<dbReference type="InterPro" id="IPR003594">
    <property type="entry name" value="HATPase_dom"/>
</dbReference>
<evidence type="ECO:0000256" key="2">
    <source>
        <dbReference type="ARBA" id="ARBA00012438"/>
    </source>
</evidence>
<feature type="coiled-coil region" evidence="8">
    <location>
        <begin position="447"/>
        <end position="490"/>
    </location>
</feature>